<keyword evidence="5" id="KW-1185">Reference proteome</keyword>
<dbReference type="PANTHER" id="PTHR46766:SF1">
    <property type="entry name" value="GLUTAMINE-RICH PROTEIN 2"/>
    <property type="match status" value="1"/>
</dbReference>
<evidence type="ECO:0000256" key="1">
    <source>
        <dbReference type="ARBA" id="ARBA00010652"/>
    </source>
</evidence>
<name>A0ABU5Z2Y2_9MYCO</name>
<protein>
    <submittedName>
        <fullName evidence="4">PPE family protein</fullName>
    </submittedName>
</protein>
<dbReference type="Pfam" id="PF12484">
    <property type="entry name" value="PPE-SVP"/>
    <property type="match status" value="1"/>
</dbReference>
<dbReference type="RefSeq" id="WP_225398108.1">
    <property type="nucleotide sequence ID" value="NZ_JAYJJQ010000034.1"/>
</dbReference>
<evidence type="ECO:0000259" key="2">
    <source>
        <dbReference type="Pfam" id="PF00823"/>
    </source>
</evidence>
<dbReference type="InterPro" id="IPR038332">
    <property type="entry name" value="PPE_sf"/>
</dbReference>
<dbReference type="Proteomes" id="UP001299283">
    <property type="component" value="Unassembled WGS sequence"/>
</dbReference>
<evidence type="ECO:0000259" key="3">
    <source>
        <dbReference type="Pfam" id="PF12484"/>
    </source>
</evidence>
<gene>
    <name evidence="4" type="ORF">K5L39_21475</name>
</gene>
<dbReference type="EMBL" id="JAYJJQ010000034">
    <property type="protein sequence ID" value="MEB3071751.1"/>
    <property type="molecule type" value="Genomic_DNA"/>
</dbReference>
<feature type="domain" description="PPE" evidence="2">
    <location>
        <begin position="3"/>
        <end position="164"/>
    </location>
</feature>
<comment type="similarity">
    <text evidence="1">Belongs to the mycobacterial PPE family.</text>
</comment>
<feature type="domain" description="PPE family C-terminal" evidence="3">
    <location>
        <begin position="257"/>
        <end position="324"/>
    </location>
</feature>
<dbReference type="InterPro" id="IPR022171">
    <property type="entry name" value="PPE_C"/>
</dbReference>
<comment type="caution">
    <text evidence="4">The sequence shown here is derived from an EMBL/GenBank/DDBJ whole genome shotgun (WGS) entry which is preliminary data.</text>
</comment>
<accession>A0ABU5Z2Y2</accession>
<reference evidence="4 5" key="1">
    <citation type="submission" date="2023-12" db="EMBL/GenBank/DDBJ databases">
        <title>Description of new species of Mycobacterium terrae complex isolated from sewage at the Sao Paulo Zoological Park Foundation in Brazil.</title>
        <authorList>
            <person name="Romagnoli C.L."/>
            <person name="Conceicao E.C."/>
            <person name="Machado E."/>
            <person name="Barreto L.B.P.F."/>
            <person name="Sharma A."/>
            <person name="Silva N.M."/>
            <person name="Marques L.E."/>
            <person name="Juliana M.A."/>
            <person name="Lourenco M.C.S."/>
            <person name="Digiampietri L.A."/>
            <person name="Suffys P.N."/>
            <person name="Viana-Niero C."/>
        </authorList>
    </citation>
    <scope>NUCLEOTIDE SEQUENCE [LARGE SCALE GENOMIC DNA]</scope>
    <source>
        <strain evidence="4 5">MYC017</strain>
    </source>
</reference>
<dbReference type="Pfam" id="PF00823">
    <property type="entry name" value="PPE"/>
    <property type="match status" value="1"/>
</dbReference>
<dbReference type="Gene3D" id="1.20.1260.20">
    <property type="entry name" value="PPE superfamily"/>
    <property type="match status" value="1"/>
</dbReference>
<dbReference type="SUPFAM" id="SSF140459">
    <property type="entry name" value="PE/PPE dimer-like"/>
    <property type="match status" value="1"/>
</dbReference>
<organism evidence="4 5">
    <name type="scientific">[Mycobacterium] vasticus</name>
    <dbReference type="NCBI Taxonomy" id="2875777"/>
    <lineage>
        <taxon>Bacteria</taxon>
        <taxon>Bacillati</taxon>
        <taxon>Actinomycetota</taxon>
        <taxon>Actinomycetes</taxon>
        <taxon>Mycobacteriales</taxon>
        <taxon>Mycobacteriaceae</taxon>
        <taxon>Mycolicibacter</taxon>
    </lineage>
</organism>
<sequence>MPDFALLPPEINSARMYAGPGAGPMLAAASAWEGLAAQLAATATSGAAVVAALAAGWTGPSAASMTAAAQRTISWLHVSVAEAEQTAAQQRAAAAAYEAAFTATVPPPAIAANRSLQTSLIATNFLGQNAPAIAALEAQYMEMWAQDAAAMLGYDAAATAAAQLVPFSDPPQATSAASAAASDPAPDASSGLSLLSGLTGPFSPLSLLSPALGGYLFGTEFYALPSVSANVADLTEKVAALPPATAGIETRPAAPTAAGIGRAGLVGRLSVPPTWSSTAPAMKFAPAAASPATATPTTPMGLTSPVVGGGGLARDLAFAGATGSRRGKQTRTSSDATIFVIRSADWPSRREA</sequence>
<dbReference type="InterPro" id="IPR000030">
    <property type="entry name" value="PPE_dom"/>
</dbReference>
<evidence type="ECO:0000313" key="4">
    <source>
        <dbReference type="EMBL" id="MEB3071751.1"/>
    </source>
</evidence>
<proteinExistence type="inferred from homology"/>
<evidence type="ECO:0000313" key="5">
    <source>
        <dbReference type="Proteomes" id="UP001299283"/>
    </source>
</evidence>
<dbReference type="PANTHER" id="PTHR46766">
    <property type="entry name" value="GLUTAMINE-RICH PROTEIN 2"/>
    <property type="match status" value="1"/>
</dbReference>